<keyword evidence="1" id="KW-0175">Coiled coil</keyword>
<feature type="coiled-coil region" evidence="1">
    <location>
        <begin position="273"/>
        <end position="342"/>
    </location>
</feature>
<accession>A0AAI9T1X3</accession>
<dbReference type="RefSeq" id="XP_049182843.1">
    <property type="nucleotide sequence ID" value="XM_049326812.1"/>
</dbReference>
<name>A0AAI9T1X3_9ASCO</name>
<keyword evidence="3" id="KW-1185">Reference proteome</keyword>
<dbReference type="Proteomes" id="UP001202479">
    <property type="component" value="Unassembled WGS sequence"/>
</dbReference>
<evidence type="ECO:0000313" key="2">
    <source>
        <dbReference type="EMBL" id="KAI3407098.2"/>
    </source>
</evidence>
<dbReference type="GeneID" id="73377703"/>
<evidence type="ECO:0000313" key="3">
    <source>
        <dbReference type="Proteomes" id="UP001202479"/>
    </source>
</evidence>
<dbReference type="AlphaFoldDB" id="A0AAI9T1X3"/>
<organism evidence="2 3">
    <name type="scientific">Candida oxycetoniae</name>
    <dbReference type="NCBI Taxonomy" id="497107"/>
    <lineage>
        <taxon>Eukaryota</taxon>
        <taxon>Fungi</taxon>
        <taxon>Dikarya</taxon>
        <taxon>Ascomycota</taxon>
        <taxon>Saccharomycotina</taxon>
        <taxon>Pichiomycetes</taxon>
        <taxon>Debaryomycetaceae</taxon>
        <taxon>Candida/Lodderomyces clade</taxon>
        <taxon>Candida</taxon>
    </lineage>
</organism>
<protein>
    <submittedName>
        <fullName evidence="2">Uncharacterized protein</fullName>
    </submittedName>
</protein>
<evidence type="ECO:0000256" key="1">
    <source>
        <dbReference type="SAM" id="Coils"/>
    </source>
</evidence>
<sequence length="389" mass="45612">MSKENILDIAHTQQSHIHPLKEISTNKNIIIRSDDVPNLDQHFVLIHETQEELQTQLHRIETLASQTNVDLAQLYTRSRSNNENLNKLLKNVVDYSEEVITEGNATKADMGLIMGTLHELKSKKFEFGDEAINSVKEILRQYNEQNDLEGYARVKREIENMGNKIERNDSLAFDRFYKKFEIIEQLLLAEKREGEKEKTNYEHIYESMEELKSIVSEEALRQRKFEQNMLQANELVLEKLAESGRPDTSSILNKNDEVLELLRIVREMLSVQNADKNDLKKESETQLHDLQEKYLNLEKQYKLLGEKMELLNQKYSDKFNQYKLLLDKFEQLSRQVEEAGSNEAPKLHILNLRKFHENAIRNIESQESLKYNKRIVSTPVTFSNNSDEE</sequence>
<comment type="caution">
    <text evidence="2">The sequence shown here is derived from an EMBL/GenBank/DDBJ whole genome shotgun (WGS) entry which is preliminary data.</text>
</comment>
<proteinExistence type="predicted"/>
<gene>
    <name evidence="2" type="ORF">KGF56_000086</name>
</gene>
<reference evidence="2" key="1">
    <citation type="journal article" date="2022" name="DNA Res.">
        <title>Genome analysis of five recently described species of the CUG-Ser clade uncovers Candida theae as a new hybrid lineage with pathogenic potential in the Candida parapsilosis species complex.</title>
        <authorList>
            <person name="Mixao V."/>
            <person name="Del Olmo V."/>
            <person name="Hegedusova E."/>
            <person name="Saus E."/>
            <person name="Pryszcz L."/>
            <person name="Cillingova A."/>
            <person name="Nosek J."/>
            <person name="Gabaldon T."/>
        </authorList>
    </citation>
    <scope>NUCLEOTIDE SEQUENCE</scope>
    <source>
        <strain evidence="2">CBS 10844</strain>
    </source>
</reference>
<dbReference type="EMBL" id="JAHUZD010000017">
    <property type="protein sequence ID" value="KAI3407098.2"/>
    <property type="molecule type" value="Genomic_DNA"/>
</dbReference>